<dbReference type="InterPro" id="IPR009003">
    <property type="entry name" value="Peptidase_S1_PA"/>
</dbReference>
<name>A0AAV9M893_9SOLN</name>
<evidence type="ECO:0000256" key="2">
    <source>
        <dbReference type="ARBA" id="ARBA00022801"/>
    </source>
</evidence>
<sequence length="303" mass="33153">MHQLTAIHGKAHGVYTMPATRTTVRYTFSSSSSFPRQAVGLVLFRQYDSSSKSNAHFRSCSEEKGCIFIQVSYSFLTMLASLFKLSRPILLNNSSKMFVRPRSDRRMLYQLLKNSSVTVIVETSSEAGFIGTGTVWDSSHIVTCCHLFPDNPKSIFVSDMKDASQIDRRRFTAILVDAFPEIDIALLKLVDNEKIHINPVIRADVQEVFVGDEVFAIGSVLGGKLPKSYLDGVISGVDRNVETEMGVMIPGVLQTTVASMEGCSGSPLFTDSGYCVGICFGAICPSVAFAIPINMVHDAIAKI</sequence>
<reference evidence="3 4" key="1">
    <citation type="submission" date="2023-10" db="EMBL/GenBank/DDBJ databases">
        <title>Genome-Wide Identification Analysis in wild type Solanum Pinnatisectum Reveals Some Genes Defensing Phytophthora Infestans.</title>
        <authorList>
            <person name="Sun C."/>
        </authorList>
    </citation>
    <scope>NUCLEOTIDE SEQUENCE [LARGE SCALE GENOMIC DNA]</scope>
    <source>
        <strain evidence="3">LQN</strain>
        <tissue evidence="3">Leaf</tissue>
    </source>
</reference>
<protein>
    <submittedName>
        <fullName evidence="3">Uncharacterized protein</fullName>
    </submittedName>
</protein>
<dbReference type="SUPFAM" id="SSF50494">
    <property type="entry name" value="Trypsin-like serine proteases"/>
    <property type="match status" value="1"/>
</dbReference>
<evidence type="ECO:0000313" key="4">
    <source>
        <dbReference type="Proteomes" id="UP001311915"/>
    </source>
</evidence>
<keyword evidence="4" id="KW-1185">Reference proteome</keyword>
<dbReference type="PANTHER" id="PTHR43343:SF3">
    <property type="entry name" value="PROTEASE DO-LIKE 8, CHLOROPLASTIC"/>
    <property type="match status" value="1"/>
</dbReference>
<dbReference type="GO" id="GO:0008233">
    <property type="term" value="F:peptidase activity"/>
    <property type="evidence" value="ECO:0007669"/>
    <property type="project" value="UniProtKB-KW"/>
</dbReference>
<dbReference type="Pfam" id="PF13365">
    <property type="entry name" value="Trypsin_2"/>
    <property type="match status" value="1"/>
</dbReference>
<gene>
    <name evidence="3" type="ORF">R3W88_007375</name>
</gene>
<dbReference type="AlphaFoldDB" id="A0AAV9M893"/>
<comment type="caution">
    <text evidence="3">The sequence shown here is derived from an EMBL/GenBank/DDBJ whole genome shotgun (WGS) entry which is preliminary data.</text>
</comment>
<evidence type="ECO:0000313" key="3">
    <source>
        <dbReference type="EMBL" id="KAK4733114.1"/>
    </source>
</evidence>
<dbReference type="EMBL" id="JAWPEI010000002">
    <property type="protein sequence ID" value="KAK4733114.1"/>
    <property type="molecule type" value="Genomic_DNA"/>
</dbReference>
<dbReference type="PANTHER" id="PTHR43343">
    <property type="entry name" value="PEPTIDASE S12"/>
    <property type="match status" value="1"/>
</dbReference>
<dbReference type="InterPro" id="IPR051201">
    <property type="entry name" value="Chloro_Bact_Ser_Proteases"/>
</dbReference>
<proteinExistence type="predicted"/>
<keyword evidence="1" id="KW-0645">Protease</keyword>
<dbReference type="GO" id="GO:0006508">
    <property type="term" value="P:proteolysis"/>
    <property type="evidence" value="ECO:0007669"/>
    <property type="project" value="UniProtKB-KW"/>
</dbReference>
<dbReference type="Proteomes" id="UP001311915">
    <property type="component" value="Unassembled WGS sequence"/>
</dbReference>
<dbReference type="Gene3D" id="2.40.10.120">
    <property type="match status" value="1"/>
</dbReference>
<keyword evidence="2" id="KW-0378">Hydrolase</keyword>
<evidence type="ECO:0000256" key="1">
    <source>
        <dbReference type="ARBA" id="ARBA00022670"/>
    </source>
</evidence>
<organism evidence="3 4">
    <name type="scientific">Solanum pinnatisectum</name>
    <name type="common">tansyleaf nightshade</name>
    <dbReference type="NCBI Taxonomy" id="50273"/>
    <lineage>
        <taxon>Eukaryota</taxon>
        <taxon>Viridiplantae</taxon>
        <taxon>Streptophyta</taxon>
        <taxon>Embryophyta</taxon>
        <taxon>Tracheophyta</taxon>
        <taxon>Spermatophyta</taxon>
        <taxon>Magnoliopsida</taxon>
        <taxon>eudicotyledons</taxon>
        <taxon>Gunneridae</taxon>
        <taxon>Pentapetalae</taxon>
        <taxon>asterids</taxon>
        <taxon>lamiids</taxon>
        <taxon>Solanales</taxon>
        <taxon>Solanaceae</taxon>
        <taxon>Solanoideae</taxon>
        <taxon>Solaneae</taxon>
        <taxon>Solanum</taxon>
    </lineage>
</organism>
<accession>A0AAV9M893</accession>